<dbReference type="SUPFAM" id="SSF56436">
    <property type="entry name" value="C-type lectin-like"/>
    <property type="match status" value="2"/>
</dbReference>
<dbReference type="Gene3D" id="3.10.100.10">
    <property type="entry name" value="Mannose-Binding Protein A, subunit A"/>
    <property type="match status" value="2"/>
</dbReference>
<dbReference type="SMART" id="SM00034">
    <property type="entry name" value="CLECT"/>
    <property type="match status" value="2"/>
</dbReference>
<dbReference type="PROSITE" id="PS50041">
    <property type="entry name" value="C_TYPE_LECTIN_2"/>
    <property type="match status" value="2"/>
</dbReference>
<protein>
    <recommendedName>
        <fullName evidence="3">C-type lectin domain-containing protein</fullName>
    </recommendedName>
</protein>
<keyword evidence="5" id="KW-1185">Reference proteome</keyword>
<evidence type="ECO:0000256" key="1">
    <source>
        <dbReference type="ARBA" id="ARBA00023157"/>
    </source>
</evidence>
<evidence type="ECO:0000313" key="5">
    <source>
        <dbReference type="Proteomes" id="UP000230233"/>
    </source>
</evidence>
<comment type="caution">
    <text evidence="4">The sequence shown here is derived from an EMBL/GenBank/DDBJ whole genome shotgun (WGS) entry which is preliminary data.</text>
</comment>
<proteinExistence type="predicted"/>
<keyword evidence="1" id="KW-1015">Disulfide bond</keyword>
<reference evidence="5" key="1">
    <citation type="submission" date="2017-10" db="EMBL/GenBank/DDBJ databases">
        <title>Rapid genome shrinkage in a self-fertile nematode reveals novel sperm competition proteins.</title>
        <authorList>
            <person name="Yin D."/>
            <person name="Schwarz E.M."/>
            <person name="Thomas C.G."/>
            <person name="Felde R.L."/>
            <person name="Korf I.F."/>
            <person name="Cutter A.D."/>
            <person name="Schartner C.M."/>
            <person name="Ralston E.J."/>
            <person name="Meyer B.J."/>
            <person name="Haag E.S."/>
        </authorList>
    </citation>
    <scope>NUCLEOTIDE SEQUENCE [LARGE SCALE GENOMIC DNA]</scope>
    <source>
        <strain evidence="5">JU1422</strain>
    </source>
</reference>
<keyword evidence="2" id="KW-0732">Signal</keyword>
<dbReference type="PANTHER" id="PTHR22991">
    <property type="entry name" value="PROTEIN CBG13490"/>
    <property type="match status" value="1"/>
</dbReference>
<dbReference type="CDD" id="cd00037">
    <property type="entry name" value="CLECT"/>
    <property type="match status" value="1"/>
</dbReference>
<dbReference type="EMBL" id="PDUG01000005">
    <property type="protein sequence ID" value="PIC29490.1"/>
    <property type="molecule type" value="Genomic_DNA"/>
</dbReference>
<name>A0A2G5TQA0_9PELO</name>
<dbReference type="STRING" id="1611254.A0A2G5TQA0"/>
<dbReference type="PANTHER" id="PTHR22991:SF44">
    <property type="entry name" value="C-TYPE LECTIN-RELATED"/>
    <property type="match status" value="1"/>
</dbReference>
<dbReference type="OrthoDB" id="5842905at2759"/>
<evidence type="ECO:0000259" key="3">
    <source>
        <dbReference type="PROSITE" id="PS50041"/>
    </source>
</evidence>
<dbReference type="Pfam" id="PF00059">
    <property type="entry name" value="Lectin_C"/>
    <property type="match status" value="2"/>
</dbReference>
<dbReference type="InterPro" id="IPR016187">
    <property type="entry name" value="CTDL_fold"/>
</dbReference>
<dbReference type="PROSITE" id="PS00615">
    <property type="entry name" value="C_TYPE_LECTIN_1"/>
    <property type="match status" value="2"/>
</dbReference>
<evidence type="ECO:0000313" key="4">
    <source>
        <dbReference type="EMBL" id="PIC29490.1"/>
    </source>
</evidence>
<dbReference type="AlphaFoldDB" id="A0A2G5TQA0"/>
<feature type="signal peptide" evidence="2">
    <location>
        <begin position="1"/>
        <end position="16"/>
    </location>
</feature>
<sequence>MLLLLISFIFCSTSVADPICAPGYTLVNNNCWRLFPEATEPVADELCRTNGGGILAAPKNAIDNRGLLTILNGTNIDRVWLGMSCTGLSPSTCQWADKTSVTYSSFSSGFPNHRFGECVYYSADGYPAGQWASGECDDTLPFICELPTTTPNTNVDCPVNYNNHCYSRTDDPLSFSWGQADCAHTPAGNLVSIHSYLENRFITSLYNETTNVWIGALAPGSALIVWTDGTPNDYYNLKNIGTGSCVSMSLALDNTTGIWASGDCEAENFSLCKYPVS</sequence>
<evidence type="ECO:0000256" key="2">
    <source>
        <dbReference type="SAM" id="SignalP"/>
    </source>
</evidence>
<dbReference type="InterPro" id="IPR001304">
    <property type="entry name" value="C-type_lectin-like"/>
</dbReference>
<dbReference type="InterPro" id="IPR016186">
    <property type="entry name" value="C-type_lectin-like/link_sf"/>
</dbReference>
<feature type="chain" id="PRO_5013821662" description="C-type lectin domain-containing protein" evidence="2">
    <location>
        <begin position="17"/>
        <end position="277"/>
    </location>
</feature>
<dbReference type="InterPro" id="IPR050976">
    <property type="entry name" value="Snaclec"/>
</dbReference>
<accession>A0A2G5TQA0</accession>
<feature type="domain" description="C-type lectin" evidence="3">
    <location>
        <begin position="161"/>
        <end position="273"/>
    </location>
</feature>
<dbReference type="InterPro" id="IPR018378">
    <property type="entry name" value="C-type_lectin_CS"/>
</dbReference>
<feature type="domain" description="C-type lectin" evidence="3">
    <location>
        <begin position="27"/>
        <end position="145"/>
    </location>
</feature>
<dbReference type="Proteomes" id="UP000230233">
    <property type="component" value="Chromosome V"/>
</dbReference>
<organism evidence="4 5">
    <name type="scientific">Caenorhabditis nigoni</name>
    <dbReference type="NCBI Taxonomy" id="1611254"/>
    <lineage>
        <taxon>Eukaryota</taxon>
        <taxon>Metazoa</taxon>
        <taxon>Ecdysozoa</taxon>
        <taxon>Nematoda</taxon>
        <taxon>Chromadorea</taxon>
        <taxon>Rhabditida</taxon>
        <taxon>Rhabditina</taxon>
        <taxon>Rhabditomorpha</taxon>
        <taxon>Rhabditoidea</taxon>
        <taxon>Rhabditidae</taxon>
        <taxon>Peloderinae</taxon>
        <taxon>Caenorhabditis</taxon>
    </lineage>
</organism>
<gene>
    <name evidence="4" type="primary">Cnig_chr_V.g21049</name>
    <name evidence="4" type="ORF">B9Z55_021049</name>
</gene>